<proteinExistence type="predicted"/>
<accession>A0ABU8J2L4</accession>
<comment type="caution">
    <text evidence="1">The sequence shown here is derived from an EMBL/GenBank/DDBJ whole genome shotgun (WGS) entry which is preliminary data.</text>
</comment>
<evidence type="ECO:0000313" key="1">
    <source>
        <dbReference type="EMBL" id="MEI6001748.1"/>
    </source>
</evidence>
<reference evidence="1 2" key="1">
    <citation type="journal article" date="2022" name="Arch. Microbiol.">
        <title>Paraburkholderia bengalensis sp. nov. isolated from roots of Oryza sativa, IR64.</title>
        <authorList>
            <person name="Nag P."/>
            <person name="Mondal N."/>
            <person name="Sarkar J."/>
            <person name="Das S."/>
        </authorList>
    </citation>
    <scope>NUCLEOTIDE SEQUENCE [LARGE SCALE GENOMIC DNA]</scope>
    <source>
        <strain evidence="1 2">IR64_4_BI</strain>
    </source>
</reference>
<dbReference type="Proteomes" id="UP001386437">
    <property type="component" value="Unassembled WGS sequence"/>
</dbReference>
<name>A0ABU8J2L4_9BURK</name>
<keyword evidence="2" id="KW-1185">Reference proteome</keyword>
<dbReference type="CDD" id="cd14744">
    <property type="entry name" value="PAAR_CT_2"/>
    <property type="match status" value="1"/>
</dbReference>
<gene>
    <name evidence="1" type="ORF">H3V53_32685</name>
</gene>
<dbReference type="EMBL" id="JACFYJ010000083">
    <property type="protein sequence ID" value="MEI6001748.1"/>
    <property type="molecule type" value="Genomic_DNA"/>
</dbReference>
<dbReference type="Pfam" id="PF05488">
    <property type="entry name" value="PAAR_motif"/>
    <property type="match status" value="1"/>
</dbReference>
<organism evidence="1 2">
    <name type="scientific">Paraburkholderia bengalensis</name>
    <dbReference type="NCBI Taxonomy" id="2747562"/>
    <lineage>
        <taxon>Bacteria</taxon>
        <taxon>Pseudomonadati</taxon>
        <taxon>Pseudomonadota</taxon>
        <taxon>Betaproteobacteria</taxon>
        <taxon>Burkholderiales</taxon>
        <taxon>Burkholderiaceae</taxon>
        <taxon>Paraburkholderia</taxon>
    </lineage>
</organism>
<sequence length="87" mass="9168">MSDVEVPIMARLGDMTDHGGKIVEAAQDLTDADIGVALDGHLVACPRCGGKYPIIASGRRRHDGKRIAYIGDITTCGATLIRPAEHG</sequence>
<dbReference type="InterPro" id="IPR008727">
    <property type="entry name" value="PAAR_motif"/>
</dbReference>
<evidence type="ECO:0000313" key="2">
    <source>
        <dbReference type="Proteomes" id="UP001386437"/>
    </source>
</evidence>
<protein>
    <submittedName>
        <fullName evidence="1">PAAR domain-containing protein</fullName>
    </submittedName>
</protein>